<protein>
    <submittedName>
        <fullName evidence="5">Aldo/keto reductase</fullName>
    </submittedName>
</protein>
<dbReference type="RefSeq" id="WP_132102761.1">
    <property type="nucleotide sequence ID" value="NZ_SMLB01000008.1"/>
</dbReference>
<evidence type="ECO:0000256" key="3">
    <source>
        <dbReference type="ARBA" id="ARBA00023002"/>
    </source>
</evidence>
<evidence type="ECO:0000256" key="1">
    <source>
        <dbReference type="ARBA" id="ARBA00006515"/>
    </source>
</evidence>
<keyword evidence="6" id="KW-1185">Reference proteome</keyword>
<evidence type="ECO:0000313" key="5">
    <source>
        <dbReference type="EMBL" id="TDD70745.1"/>
    </source>
</evidence>
<sequence>MRYRQLGRWGIEVSEITLGTWLTHGGTAGETATACTRRAYELGVNLFDTANVYPEGHEGEAERVLGEALAVFPRDSYLVATKVFSPMGDGPLLRGLSRKHVLAQADASLRRLGLDHIDLYQCHRYDPKTPLEETAGAMDHLVRQGKILYWGVSEWSAAQLDEVVALCRDQRWAVPVSDQPHYSALWREPEASVLPACARLGLGVMAFAPLAHGVLTGKYRDGETAPAGSRAARPADRWMFDRYLTPAVLAAVADFQKLAADAGYRPAQLALAWCLRGAAVSTVVVGVSSIAQLEANAAVPELGIGADVVERAGEILGPARLA</sequence>
<dbReference type="SUPFAM" id="SSF51430">
    <property type="entry name" value="NAD(P)-linked oxidoreductase"/>
    <property type="match status" value="1"/>
</dbReference>
<dbReference type="Gene3D" id="3.20.20.100">
    <property type="entry name" value="NADP-dependent oxidoreductase domain"/>
    <property type="match status" value="1"/>
</dbReference>
<dbReference type="InterPro" id="IPR023210">
    <property type="entry name" value="NADP_OxRdtase_dom"/>
</dbReference>
<dbReference type="EMBL" id="SMLB01000008">
    <property type="protein sequence ID" value="TDD70745.1"/>
    <property type="molecule type" value="Genomic_DNA"/>
</dbReference>
<gene>
    <name evidence="5" type="ORF">E1262_08845</name>
</gene>
<dbReference type="InterPro" id="IPR005399">
    <property type="entry name" value="K_chnl_volt-dep_bsu_KCNAB-rel"/>
</dbReference>
<dbReference type="PANTHER" id="PTHR43150:SF2">
    <property type="entry name" value="HYPERKINETIC, ISOFORM M"/>
    <property type="match status" value="1"/>
</dbReference>
<dbReference type="InterPro" id="IPR036812">
    <property type="entry name" value="NAD(P)_OxRdtase_dom_sf"/>
</dbReference>
<evidence type="ECO:0000259" key="4">
    <source>
        <dbReference type="Pfam" id="PF00248"/>
    </source>
</evidence>
<accession>A0A4R5AGI2</accession>
<dbReference type="Pfam" id="PF00248">
    <property type="entry name" value="Aldo_ket_red"/>
    <property type="match status" value="1"/>
</dbReference>
<evidence type="ECO:0000256" key="2">
    <source>
        <dbReference type="ARBA" id="ARBA00022857"/>
    </source>
</evidence>
<dbReference type="CDD" id="cd19074">
    <property type="entry name" value="Aldo_ket_red_shaker-like"/>
    <property type="match status" value="1"/>
</dbReference>
<dbReference type="PANTHER" id="PTHR43150">
    <property type="entry name" value="HYPERKINETIC, ISOFORM M"/>
    <property type="match status" value="1"/>
</dbReference>
<dbReference type="OrthoDB" id="9768793at2"/>
<proteinExistence type="inferred from homology"/>
<name>A0A4R5AGI2_9ACTN</name>
<organism evidence="5 6">
    <name type="scientific">Jiangella aurantiaca</name>
    <dbReference type="NCBI Taxonomy" id="2530373"/>
    <lineage>
        <taxon>Bacteria</taxon>
        <taxon>Bacillati</taxon>
        <taxon>Actinomycetota</taxon>
        <taxon>Actinomycetes</taxon>
        <taxon>Jiangellales</taxon>
        <taxon>Jiangellaceae</taxon>
        <taxon>Jiangella</taxon>
    </lineage>
</organism>
<dbReference type="Proteomes" id="UP000295217">
    <property type="component" value="Unassembled WGS sequence"/>
</dbReference>
<evidence type="ECO:0000313" key="6">
    <source>
        <dbReference type="Proteomes" id="UP000295217"/>
    </source>
</evidence>
<comment type="similarity">
    <text evidence="1">Belongs to the shaker potassium channel beta subunit family.</text>
</comment>
<feature type="domain" description="NADP-dependent oxidoreductase" evidence="4">
    <location>
        <begin position="15"/>
        <end position="311"/>
    </location>
</feature>
<dbReference type="AlphaFoldDB" id="A0A4R5AGI2"/>
<reference evidence="5 6" key="1">
    <citation type="submission" date="2019-02" db="EMBL/GenBank/DDBJ databases">
        <title>Draft genome sequences of novel Actinobacteria.</title>
        <authorList>
            <person name="Sahin N."/>
            <person name="Ay H."/>
            <person name="Saygin H."/>
        </authorList>
    </citation>
    <scope>NUCLEOTIDE SEQUENCE [LARGE SCALE GENOMIC DNA]</scope>
    <source>
        <strain evidence="5 6">8K307</strain>
    </source>
</reference>
<keyword evidence="3" id="KW-0560">Oxidoreductase</keyword>
<comment type="caution">
    <text evidence="5">The sequence shown here is derived from an EMBL/GenBank/DDBJ whole genome shotgun (WGS) entry which is preliminary data.</text>
</comment>
<dbReference type="GO" id="GO:0016491">
    <property type="term" value="F:oxidoreductase activity"/>
    <property type="evidence" value="ECO:0007669"/>
    <property type="project" value="UniProtKB-KW"/>
</dbReference>
<keyword evidence="2" id="KW-0521">NADP</keyword>